<sequence>MEASGLRASASAGTDMSDNTSSTTDFGGYMRSKRINRAITTLSAQRTRSELAIAGPPPLVAARSDQNVYARSPRPQLPPSSISTPALATASGSSTRLHVSQTNPQSQKAYKGTIVPLRSTSALKVVIPAVDGLVEEISESMAACDVGDRDRDRDRDCSRPRARATFEDDITGAANTGAGASTDMANVSRTAKSTPNSIKPFKLAALPGSRLSQMSRSPRKSISSININQALYSNQESDVDQHTVSDDEVLANTNSEVAVHVLPDDSSDWNSDFSSPTSWRRSSDRPMSRRSPYRLTAGSRLKDRAIDRSVLDAQHKVLQQEKYLLQISNLSNALAKLRPLILRCLVFELPDRGIRIGTSTFVSAIREPCGSIEPSVEEERLWELWRQAEALLTIMDNDNVPMNNVESRLTLSKKRAIMLAFSDWEQYSLYVQDAWDKARKGIDQPDDEHDRRHSFSNDMPSEDPGAADTQGQWGNSSPRTSYDGCSVAGGFSPTSPRAMMRFSLSKQRRCRRQSVVGAAPASLQRIADEAASIREECEQLLALMSPLYRDGRLSARSTMTATSPAAATTATVVAAELQQTAMPTPPLMSGSFSFRSSLSFDSNNPRPSSMLIDEAHLTTF</sequence>
<dbReference type="EMBL" id="JANBPG010001288">
    <property type="protein sequence ID" value="KAJ1890727.1"/>
    <property type="molecule type" value="Genomic_DNA"/>
</dbReference>
<name>A0ACC1I9S1_9FUNG</name>
<proteinExistence type="predicted"/>
<accession>A0ACC1I9S1</accession>
<evidence type="ECO:0000313" key="1">
    <source>
        <dbReference type="EMBL" id="KAJ1890727.1"/>
    </source>
</evidence>
<gene>
    <name evidence="1" type="ORF">LPJ66_007313</name>
</gene>
<dbReference type="Proteomes" id="UP001150581">
    <property type="component" value="Unassembled WGS sequence"/>
</dbReference>
<comment type="caution">
    <text evidence="1">The sequence shown here is derived from an EMBL/GenBank/DDBJ whole genome shotgun (WGS) entry which is preliminary data.</text>
</comment>
<keyword evidence="2" id="KW-1185">Reference proteome</keyword>
<evidence type="ECO:0000313" key="2">
    <source>
        <dbReference type="Proteomes" id="UP001150581"/>
    </source>
</evidence>
<organism evidence="1 2">
    <name type="scientific">Kickxella alabastrina</name>
    <dbReference type="NCBI Taxonomy" id="61397"/>
    <lineage>
        <taxon>Eukaryota</taxon>
        <taxon>Fungi</taxon>
        <taxon>Fungi incertae sedis</taxon>
        <taxon>Zoopagomycota</taxon>
        <taxon>Kickxellomycotina</taxon>
        <taxon>Kickxellomycetes</taxon>
        <taxon>Kickxellales</taxon>
        <taxon>Kickxellaceae</taxon>
        <taxon>Kickxella</taxon>
    </lineage>
</organism>
<protein>
    <submittedName>
        <fullName evidence="1">Uncharacterized protein</fullName>
    </submittedName>
</protein>
<reference evidence="1" key="1">
    <citation type="submission" date="2022-07" db="EMBL/GenBank/DDBJ databases">
        <title>Phylogenomic reconstructions and comparative analyses of Kickxellomycotina fungi.</title>
        <authorList>
            <person name="Reynolds N.K."/>
            <person name="Stajich J.E."/>
            <person name="Barry K."/>
            <person name="Grigoriev I.V."/>
            <person name="Crous P."/>
            <person name="Smith M.E."/>
        </authorList>
    </citation>
    <scope>NUCLEOTIDE SEQUENCE</scope>
    <source>
        <strain evidence="1">Benny 63K</strain>
    </source>
</reference>